<dbReference type="SUPFAM" id="SSF57625">
    <property type="entry name" value="Invertebrate chitin-binding proteins"/>
    <property type="match status" value="1"/>
</dbReference>
<dbReference type="Proteomes" id="UP000616769">
    <property type="component" value="Unassembled WGS sequence"/>
</dbReference>
<proteinExistence type="predicted"/>
<evidence type="ECO:0000313" key="2">
    <source>
        <dbReference type="Proteomes" id="UP000616769"/>
    </source>
</evidence>
<dbReference type="PANTHER" id="PTHR22933:SF43">
    <property type="entry name" value="LP10131P"/>
    <property type="match status" value="1"/>
</dbReference>
<gene>
    <name evidence="1" type="ORF">QR98_0029710</name>
</gene>
<dbReference type="PANTHER" id="PTHR22933">
    <property type="entry name" value="FI18007P1-RELATED"/>
    <property type="match status" value="1"/>
</dbReference>
<dbReference type="Pfam" id="PF01607">
    <property type="entry name" value="CBM_14"/>
    <property type="match status" value="1"/>
</dbReference>
<dbReference type="AlphaFoldDB" id="A0A132A0A3"/>
<dbReference type="InterPro" id="IPR002557">
    <property type="entry name" value="Chitin-bd_dom"/>
</dbReference>
<reference evidence="1 2" key="1">
    <citation type="journal article" date="2015" name="Parasit. Vectors">
        <title>Draft genome of the scabies mite.</title>
        <authorList>
            <person name="Rider S.D.Jr."/>
            <person name="Morgan M.S."/>
            <person name="Arlian L.G."/>
        </authorList>
    </citation>
    <scope>NUCLEOTIDE SEQUENCE [LARGE SCALE GENOMIC DNA]</scope>
    <source>
        <strain evidence="1">Arlian Lab</strain>
    </source>
</reference>
<dbReference type="InterPro" id="IPR036508">
    <property type="entry name" value="Chitin-bd_dom_sf"/>
</dbReference>
<name>A0A132A0A3_SARSC</name>
<evidence type="ECO:0000313" key="1">
    <source>
        <dbReference type="EMBL" id="KPM04522.1"/>
    </source>
</evidence>
<comment type="caution">
    <text evidence="1">The sequence shown here is derived from an EMBL/GenBank/DDBJ whole genome shotgun (WGS) entry which is preliminary data.</text>
</comment>
<dbReference type="PROSITE" id="PS50940">
    <property type="entry name" value="CHIT_BIND_II"/>
    <property type="match status" value="1"/>
</dbReference>
<dbReference type="VEuPathDB" id="VectorBase:SSCA006031"/>
<dbReference type="SMART" id="SM00494">
    <property type="entry name" value="ChtBD2"/>
    <property type="match status" value="1"/>
</dbReference>
<dbReference type="InterPro" id="IPR052976">
    <property type="entry name" value="Scoloptoxin-like"/>
</dbReference>
<accession>A0A132A0A3</accession>
<dbReference type="Gene3D" id="2.170.140.10">
    <property type="entry name" value="Chitin binding domain"/>
    <property type="match status" value="1"/>
</dbReference>
<dbReference type="EMBL" id="JXLN01009107">
    <property type="protein sequence ID" value="KPM04522.1"/>
    <property type="molecule type" value="Genomic_DNA"/>
</dbReference>
<sequence length="290" mass="33480">MALSNELPPLTAALPMEFLPLKPYGSSINLDTFFVDHTHQHHHDHHQHQGESINHLIQPGDFHPEMILSDNRHHHQLNDMTHPRPEPVSHHLSIGPHKQQPDHIHLLNEEKKIYTDGGYESKTKTLVPIDTEVIPTKEIIKPLALDLNDHHSTIIDGHHFPHHRHHRQHHPLIIEDQHSHLSLEKIDYIPGIPGKPWKDYPIYSEIPKTSFKCNGSYGYFADVEAGCQVWHICQPDGRHDSFLCSNGTLFNQKARVCDWWHNVHCPSSIDNYNVNFDLYQPATMEILKSS</sequence>
<protein>
    <submittedName>
        <fullName evidence="1">Uncharacterized protein</fullName>
    </submittedName>
</protein>
<dbReference type="GO" id="GO:0005576">
    <property type="term" value="C:extracellular region"/>
    <property type="evidence" value="ECO:0007669"/>
    <property type="project" value="InterPro"/>
</dbReference>
<dbReference type="GO" id="GO:0008061">
    <property type="term" value="F:chitin binding"/>
    <property type="evidence" value="ECO:0007669"/>
    <property type="project" value="InterPro"/>
</dbReference>
<organism evidence="1 2">
    <name type="scientific">Sarcoptes scabiei</name>
    <name type="common">Itch mite</name>
    <name type="synonym">Acarus scabiei</name>
    <dbReference type="NCBI Taxonomy" id="52283"/>
    <lineage>
        <taxon>Eukaryota</taxon>
        <taxon>Metazoa</taxon>
        <taxon>Ecdysozoa</taxon>
        <taxon>Arthropoda</taxon>
        <taxon>Chelicerata</taxon>
        <taxon>Arachnida</taxon>
        <taxon>Acari</taxon>
        <taxon>Acariformes</taxon>
        <taxon>Sarcoptiformes</taxon>
        <taxon>Astigmata</taxon>
        <taxon>Psoroptidia</taxon>
        <taxon>Sarcoptoidea</taxon>
        <taxon>Sarcoptidae</taxon>
        <taxon>Sarcoptinae</taxon>
        <taxon>Sarcoptes</taxon>
    </lineage>
</organism>
<dbReference type="OrthoDB" id="6364363at2759"/>